<evidence type="ECO:0000313" key="14">
    <source>
        <dbReference type="EMBL" id="KAK2188089.1"/>
    </source>
</evidence>
<comment type="pathway">
    <text evidence="2">Isoprenoid biosynthesis; geranyl diphosphate biosynthesis; geranyl diphosphate from dimethylallyl diphosphate and isopentenyl diphosphate: step 1/1.</text>
</comment>
<dbReference type="GO" id="GO:0004337">
    <property type="term" value="F:(2E,6E)-farnesyl diphosphate synthase activity"/>
    <property type="evidence" value="ECO:0007669"/>
    <property type="project" value="UniProtKB-EC"/>
</dbReference>
<dbReference type="CDD" id="cd00685">
    <property type="entry name" value="Trans_IPPS_HT"/>
    <property type="match status" value="1"/>
</dbReference>
<dbReference type="GO" id="GO:0045337">
    <property type="term" value="P:farnesyl diphosphate biosynthetic process"/>
    <property type="evidence" value="ECO:0007669"/>
    <property type="project" value="TreeGrafter"/>
</dbReference>
<dbReference type="Gene3D" id="1.10.600.10">
    <property type="entry name" value="Farnesyl Diphosphate Synthase"/>
    <property type="match status" value="1"/>
</dbReference>
<dbReference type="InterPro" id="IPR000092">
    <property type="entry name" value="Polyprenyl_synt"/>
</dbReference>
<evidence type="ECO:0000313" key="15">
    <source>
        <dbReference type="Proteomes" id="UP001209878"/>
    </source>
</evidence>
<evidence type="ECO:0000256" key="5">
    <source>
        <dbReference type="ARBA" id="ARBA00012439"/>
    </source>
</evidence>
<evidence type="ECO:0000256" key="8">
    <source>
        <dbReference type="ARBA" id="ARBA00022679"/>
    </source>
</evidence>
<evidence type="ECO:0000256" key="13">
    <source>
        <dbReference type="RuleBase" id="RU004466"/>
    </source>
</evidence>
<evidence type="ECO:0000256" key="10">
    <source>
        <dbReference type="ARBA" id="ARBA00022842"/>
    </source>
</evidence>
<evidence type="ECO:0000256" key="9">
    <source>
        <dbReference type="ARBA" id="ARBA00022723"/>
    </source>
</evidence>
<dbReference type="GO" id="GO:0004161">
    <property type="term" value="F:dimethylallyltranstransferase activity"/>
    <property type="evidence" value="ECO:0007669"/>
    <property type="project" value="UniProtKB-EC"/>
</dbReference>
<keyword evidence="9" id="KW-0479">Metal-binding</keyword>
<dbReference type="EC" id="2.5.1.1" evidence="6"/>
<evidence type="ECO:0000256" key="1">
    <source>
        <dbReference type="ARBA" id="ARBA00001946"/>
    </source>
</evidence>
<dbReference type="GO" id="GO:0005737">
    <property type="term" value="C:cytoplasm"/>
    <property type="evidence" value="ECO:0007669"/>
    <property type="project" value="TreeGrafter"/>
</dbReference>
<dbReference type="SFLD" id="SFLDS00005">
    <property type="entry name" value="Isoprenoid_Synthase_Type_I"/>
    <property type="match status" value="1"/>
</dbReference>
<evidence type="ECO:0000256" key="4">
    <source>
        <dbReference type="ARBA" id="ARBA00006706"/>
    </source>
</evidence>
<dbReference type="SUPFAM" id="SSF48576">
    <property type="entry name" value="Terpenoid synthases"/>
    <property type="match status" value="1"/>
</dbReference>
<sequence>MGDSSPELKKMKQVSDMKAFDDIFPELVQLMTKDGLKDSEVADAMTWHKEVLEYNCPYGKKNRGLTVVHSYQYLVGDKATEEDLKLARILGWCVEFLQAFFLVADDIMDASVTRRGQPCWYKLEKVGLIATNDSIYIENTIYVILKKYFKSKPYYVELIELMHEVTLQTITGQTLDLITAPTDHIDFSNYTIERYNAIVKYKTAFYSFYLPVALAMHMAGIEDEAAFDSARVILLKMGEFFQIQDDYIDCFGDPTLTGKVGTDIEDNKCGWLIVQALTRVSAEQRQVLEENYAKKDAECVAKVKAVYKELKLQRVYADYEENSYNELIQLIDQLDVSLPRKMFTAYADKIYKRDR</sequence>
<dbReference type="PROSITE" id="PS00444">
    <property type="entry name" value="POLYPRENYL_SYNTHASE_2"/>
    <property type="match status" value="1"/>
</dbReference>
<dbReference type="Pfam" id="PF00348">
    <property type="entry name" value="polyprenyl_synt"/>
    <property type="match status" value="1"/>
</dbReference>
<dbReference type="EMBL" id="JAODUO010000144">
    <property type="protein sequence ID" value="KAK2188089.1"/>
    <property type="molecule type" value="Genomic_DNA"/>
</dbReference>
<dbReference type="SFLD" id="SFLDG01017">
    <property type="entry name" value="Polyprenyl_Transferase_Like"/>
    <property type="match status" value="1"/>
</dbReference>
<comment type="cofactor">
    <cofactor evidence="1">
        <name>Mg(2+)</name>
        <dbReference type="ChEBI" id="CHEBI:18420"/>
    </cofactor>
</comment>
<evidence type="ECO:0000256" key="7">
    <source>
        <dbReference type="ARBA" id="ARBA00022516"/>
    </source>
</evidence>
<evidence type="ECO:0000256" key="6">
    <source>
        <dbReference type="ARBA" id="ARBA00012833"/>
    </source>
</evidence>
<keyword evidence="8 13" id="KW-0808">Transferase</keyword>
<dbReference type="GO" id="GO:0046872">
    <property type="term" value="F:metal ion binding"/>
    <property type="evidence" value="ECO:0007669"/>
    <property type="project" value="UniProtKB-KW"/>
</dbReference>
<dbReference type="EC" id="2.5.1.10" evidence="5"/>
<comment type="caution">
    <text evidence="14">The sequence shown here is derived from an EMBL/GenBank/DDBJ whole genome shotgun (WGS) entry which is preliminary data.</text>
</comment>
<dbReference type="Proteomes" id="UP001209878">
    <property type="component" value="Unassembled WGS sequence"/>
</dbReference>
<organism evidence="14 15">
    <name type="scientific">Ridgeia piscesae</name>
    <name type="common">Tubeworm</name>
    <dbReference type="NCBI Taxonomy" id="27915"/>
    <lineage>
        <taxon>Eukaryota</taxon>
        <taxon>Metazoa</taxon>
        <taxon>Spiralia</taxon>
        <taxon>Lophotrochozoa</taxon>
        <taxon>Annelida</taxon>
        <taxon>Polychaeta</taxon>
        <taxon>Sedentaria</taxon>
        <taxon>Canalipalpata</taxon>
        <taxon>Sabellida</taxon>
        <taxon>Siboglinidae</taxon>
        <taxon>Ridgeia</taxon>
    </lineage>
</organism>
<evidence type="ECO:0000256" key="11">
    <source>
        <dbReference type="ARBA" id="ARBA00023098"/>
    </source>
</evidence>
<dbReference type="PROSITE" id="PS00723">
    <property type="entry name" value="POLYPRENYL_SYNTHASE_1"/>
    <property type="match status" value="1"/>
</dbReference>
<evidence type="ECO:0000256" key="3">
    <source>
        <dbReference type="ARBA" id="ARBA00005035"/>
    </source>
</evidence>
<reference evidence="14" key="1">
    <citation type="journal article" date="2023" name="Mol. Biol. Evol.">
        <title>Third-Generation Sequencing Reveals the Adaptive Role of the Epigenome in Three Deep-Sea Polychaetes.</title>
        <authorList>
            <person name="Perez M."/>
            <person name="Aroh O."/>
            <person name="Sun Y."/>
            <person name="Lan Y."/>
            <person name="Juniper S.K."/>
            <person name="Young C.R."/>
            <person name="Angers B."/>
            <person name="Qian P.Y."/>
        </authorList>
    </citation>
    <scope>NUCLEOTIDE SEQUENCE</scope>
    <source>
        <strain evidence="14">R07B-5</strain>
    </source>
</reference>
<dbReference type="InterPro" id="IPR033749">
    <property type="entry name" value="Polyprenyl_synt_CS"/>
</dbReference>
<evidence type="ECO:0000256" key="2">
    <source>
        <dbReference type="ARBA" id="ARBA00004932"/>
    </source>
</evidence>
<dbReference type="AlphaFoldDB" id="A0AAD9UG51"/>
<accession>A0AAD9UG51</accession>
<evidence type="ECO:0000256" key="12">
    <source>
        <dbReference type="ARBA" id="ARBA00034546"/>
    </source>
</evidence>
<dbReference type="FunFam" id="1.10.600.10:FF:000006">
    <property type="entry name" value="Farnesyl pyrophosphate synthase"/>
    <property type="match status" value="1"/>
</dbReference>
<comment type="pathway">
    <text evidence="3">Isoprenoid biosynthesis; farnesyl diphosphate biosynthesis; farnesyl diphosphate from geranyl diphosphate and isopentenyl diphosphate: step 1/1.</text>
</comment>
<dbReference type="PANTHER" id="PTHR11525:SF0">
    <property type="entry name" value="FARNESYL PYROPHOSPHATE SYNTHASE"/>
    <property type="match status" value="1"/>
</dbReference>
<keyword evidence="10" id="KW-0460">Magnesium</keyword>
<protein>
    <recommendedName>
        <fullName evidence="12">Farnesyl pyrophosphate synthase</fullName>
        <ecNumber evidence="6">2.5.1.1</ecNumber>
        <ecNumber evidence="5">2.5.1.10</ecNumber>
    </recommendedName>
</protein>
<keyword evidence="7" id="KW-0444">Lipid biosynthesis</keyword>
<gene>
    <name evidence="14" type="ORF">NP493_144g03004</name>
</gene>
<dbReference type="PANTHER" id="PTHR11525">
    <property type="entry name" value="FARNESYL-PYROPHOSPHATE SYNTHETASE"/>
    <property type="match status" value="1"/>
</dbReference>
<dbReference type="InterPro" id="IPR039702">
    <property type="entry name" value="FPS1-like"/>
</dbReference>
<name>A0AAD9UG51_RIDPI</name>
<keyword evidence="11" id="KW-0443">Lipid metabolism</keyword>
<proteinExistence type="inferred from homology"/>
<comment type="similarity">
    <text evidence="4 13">Belongs to the FPP/GGPP synthase family.</text>
</comment>
<dbReference type="InterPro" id="IPR008949">
    <property type="entry name" value="Isoprenoid_synthase_dom_sf"/>
</dbReference>
<keyword evidence="15" id="KW-1185">Reference proteome</keyword>